<reference evidence="1 2" key="1">
    <citation type="submission" date="2024-01" db="EMBL/GenBank/DDBJ databases">
        <title>The complete chloroplast genome sequence of Lithospermum erythrorhizon: insights into the phylogenetic relationship among Boraginaceae species and the maternal lineages of purple gromwells.</title>
        <authorList>
            <person name="Okada T."/>
            <person name="Watanabe K."/>
        </authorList>
    </citation>
    <scope>NUCLEOTIDE SEQUENCE [LARGE SCALE GENOMIC DNA]</scope>
</reference>
<evidence type="ECO:0000313" key="1">
    <source>
        <dbReference type="EMBL" id="GAA0161246.1"/>
    </source>
</evidence>
<gene>
    <name evidence="1" type="ORF">LIER_17606</name>
</gene>
<accession>A0AAV3QDC3</accession>
<comment type="caution">
    <text evidence="1">The sequence shown here is derived from an EMBL/GenBank/DDBJ whole genome shotgun (WGS) entry which is preliminary data.</text>
</comment>
<evidence type="ECO:0000313" key="2">
    <source>
        <dbReference type="Proteomes" id="UP001454036"/>
    </source>
</evidence>
<dbReference type="Proteomes" id="UP001454036">
    <property type="component" value="Unassembled WGS sequence"/>
</dbReference>
<proteinExistence type="predicted"/>
<organism evidence="1 2">
    <name type="scientific">Lithospermum erythrorhizon</name>
    <name type="common">Purple gromwell</name>
    <name type="synonym">Lithospermum officinale var. erythrorhizon</name>
    <dbReference type="NCBI Taxonomy" id="34254"/>
    <lineage>
        <taxon>Eukaryota</taxon>
        <taxon>Viridiplantae</taxon>
        <taxon>Streptophyta</taxon>
        <taxon>Embryophyta</taxon>
        <taxon>Tracheophyta</taxon>
        <taxon>Spermatophyta</taxon>
        <taxon>Magnoliopsida</taxon>
        <taxon>eudicotyledons</taxon>
        <taxon>Gunneridae</taxon>
        <taxon>Pentapetalae</taxon>
        <taxon>asterids</taxon>
        <taxon>lamiids</taxon>
        <taxon>Boraginales</taxon>
        <taxon>Boraginaceae</taxon>
        <taxon>Boraginoideae</taxon>
        <taxon>Lithospermeae</taxon>
        <taxon>Lithospermum</taxon>
    </lineage>
</organism>
<dbReference type="EMBL" id="BAABME010004125">
    <property type="protein sequence ID" value="GAA0161246.1"/>
    <property type="molecule type" value="Genomic_DNA"/>
</dbReference>
<protein>
    <submittedName>
        <fullName evidence="1">Uncharacterized protein</fullName>
    </submittedName>
</protein>
<sequence>MDCHTTELVVPLRRTRLPLVARLSVAVESAGRGGEVALGPSLVPGMKVKVKVLFGEEDHLEFGFEAESVEPSGISSASEIGIKKMVRIINMHEHAEDFIIFFFV</sequence>
<name>A0AAV3QDC3_LITER</name>
<keyword evidence="2" id="KW-1185">Reference proteome</keyword>
<dbReference type="AlphaFoldDB" id="A0AAV3QDC3"/>